<sequence>MFVLSSVAEFLGVNCYAVACEGASECVLFDAGLNGAPELHELLKEEGLTPVALVLTHGHPDHILGLPHFYEEFGVLPTYLHSDDVYRVERPADTMNPQFKAMLAPLVAQWEVPQVQRYEDGDVLQLAGLDIRIVHTPGHTEGSCVFEVTESDAQSDVQANAAESLLFTGDVLFAGSIGRVDLPGGDPEAMQRSLEIVKGLANQPVYPGHGPATRLDHEKRVNPFL</sequence>
<dbReference type="InterPro" id="IPR001279">
    <property type="entry name" value="Metallo-B-lactamas"/>
</dbReference>
<proteinExistence type="predicted"/>
<dbReference type="EMBL" id="PNHK01000001">
    <property type="protein sequence ID" value="PMD06483.1"/>
    <property type="molecule type" value="Genomic_DNA"/>
</dbReference>
<dbReference type="Proteomes" id="UP000235598">
    <property type="component" value="Unassembled WGS sequence"/>
</dbReference>
<accession>A0A2N6VR27</accession>
<keyword evidence="4" id="KW-0862">Zinc</keyword>
<dbReference type="CDD" id="cd06262">
    <property type="entry name" value="metallo-hydrolase-like_MBL-fold"/>
    <property type="match status" value="1"/>
</dbReference>
<keyword evidence="3 6" id="KW-0378">Hydrolase</keyword>
<evidence type="ECO:0000259" key="5">
    <source>
        <dbReference type="SMART" id="SM00849"/>
    </source>
</evidence>
<dbReference type="Pfam" id="PF00753">
    <property type="entry name" value="Lactamase_B"/>
    <property type="match status" value="2"/>
</dbReference>
<dbReference type="Gene3D" id="3.60.15.10">
    <property type="entry name" value="Ribonuclease Z/Hydroxyacylglutathione hydrolase-like"/>
    <property type="match status" value="1"/>
</dbReference>
<dbReference type="PANTHER" id="PTHR46233:SF3">
    <property type="entry name" value="HYDROXYACYLGLUTATHIONE HYDROLASE GLOC"/>
    <property type="match status" value="1"/>
</dbReference>
<dbReference type="GO" id="GO:0016787">
    <property type="term" value="F:hydrolase activity"/>
    <property type="evidence" value="ECO:0007669"/>
    <property type="project" value="UniProtKB-KW"/>
</dbReference>
<reference evidence="6 7" key="1">
    <citation type="submission" date="2017-09" db="EMBL/GenBank/DDBJ databases">
        <title>Bacterial strain isolated from the female urinary microbiota.</title>
        <authorList>
            <person name="Thomas-White K."/>
            <person name="Kumar N."/>
            <person name="Forster S."/>
            <person name="Putonti C."/>
            <person name="Lawley T."/>
            <person name="Wolfe A.J."/>
        </authorList>
    </citation>
    <scope>NUCLEOTIDE SEQUENCE [LARGE SCALE GENOMIC DNA]</scope>
    <source>
        <strain evidence="6 7">UMB1301</strain>
    </source>
</reference>
<comment type="caution">
    <text evidence="6">The sequence shown here is derived from an EMBL/GenBank/DDBJ whole genome shotgun (WGS) entry which is preliminary data.</text>
</comment>
<dbReference type="SMART" id="SM00849">
    <property type="entry name" value="Lactamase_B"/>
    <property type="match status" value="1"/>
</dbReference>
<evidence type="ECO:0000313" key="7">
    <source>
        <dbReference type="Proteomes" id="UP000235598"/>
    </source>
</evidence>
<evidence type="ECO:0000256" key="3">
    <source>
        <dbReference type="ARBA" id="ARBA00022801"/>
    </source>
</evidence>
<evidence type="ECO:0000256" key="4">
    <source>
        <dbReference type="ARBA" id="ARBA00022833"/>
    </source>
</evidence>
<name>A0A2N6VR27_9MICO</name>
<gene>
    <name evidence="6" type="ORF">CJ199_03715</name>
</gene>
<dbReference type="OrthoDB" id="2971563at2"/>
<dbReference type="InterPro" id="IPR051453">
    <property type="entry name" value="MBL_Glyoxalase_II"/>
</dbReference>
<dbReference type="RefSeq" id="WP_102238128.1">
    <property type="nucleotide sequence ID" value="NZ_PNHK01000001.1"/>
</dbReference>
<organism evidence="6 7">
    <name type="scientific">Brevibacterium paucivorans</name>
    <dbReference type="NCBI Taxonomy" id="170994"/>
    <lineage>
        <taxon>Bacteria</taxon>
        <taxon>Bacillati</taxon>
        <taxon>Actinomycetota</taxon>
        <taxon>Actinomycetes</taxon>
        <taxon>Micrococcales</taxon>
        <taxon>Brevibacteriaceae</taxon>
        <taxon>Brevibacterium</taxon>
    </lineage>
</organism>
<protein>
    <submittedName>
        <fullName evidence="6">MBL fold metallo-hydrolase</fullName>
    </submittedName>
</protein>
<evidence type="ECO:0000313" key="6">
    <source>
        <dbReference type="EMBL" id="PMD06483.1"/>
    </source>
</evidence>
<keyword evidence="2" id="KW-0479">Metal-binding</keyword>
<dbReference type="GO" id="GO:0046872">
    <property type="term" value="F:metal ion binding"/>
    <property type="evidence" value="ECO:0007669"/>
    <property type="project" value="UniProtKB-KW"/>
</dbReference>
<evidence type="ECO:0000256" key="2">
    <source>
        <dbReference type="ARBA" id="ARBA00022723"/>
    </source>
</evidence>
<dbReference type="AlphaFoldDB" id="A0A2N6VR27"/>
<evidence type="ECO:0000256" key="1">
    <source>
        <dbReference type="ARBA" id="ARBA00001947"/>
    </source>
</evidence>
<feature type="domain" description="Metallo-beta-lactamase" evidence="5">
    <location>
        <begin position="12"/>
        <end position="209"/>
    </location>
</feature>
<dbReference type="InterPro" id="IPR036866">
    <property type="entry name" value="RibonucZ/Hydroxyglut_hydro"/>
</dbReference>
<dbReference type="PANTHER" id="PTHR46233">
    <property type="entry name" value="HYDROXYACYLGLUTATHIONE HYDROLASE GLOC"/>
    <property type="match status" value="1"/>
</dbReference>
<comment type="cofactor">
    <cofactor evidence="1">
        <name>Zn(2+)</name>
        <dbReference type="ChEBI" id="CHEBI:29105"/>
    </cofactor>
</comment>
<dbReference type="SUPFAM" id="SSF56281">
    <property type="entry name" value="Metallo-hydrolase/oxidoreductase"/>
    <property type="match status" value="1"/>
</dbReference>